<feature type="domain" description="LicD/FKTN/FKRP nucleotidyltransferase" evidence="6">
    <location>
        <begin position="400"/>
        <end position="532"/>
    </location>
</feature>
<evidence type="ECO:0000256" key="3">
    <source>
        <dbReference type="ARBA" id="ARBA00022989"/>
    </source>
</evidence>
<keyword evidence="4 5" id="KW-0472">Membrane</keyword>
<comment type="caution">
    <text evidence="7">The sequence shown here is derived from an EMBL/GenBank/DDBJ whole genome shotgun (WGS) entry which is preliminary data.</text>
</comment>
<dbReference type="Pfam" id="PF04991">
    <property type="entry name" value="LicD"/>
    <property type="match status" value="1"/>
</dbReference>
<evidence type="ECO:0000313" key="8">
    <source>
        <dbReference type="Proteomes" id="UP000694255"/>
    </source>
</evidence>
<dbReference type="GO" id="GO:0016020">
    <property type="term" value="C:membrane"/>
    <property type="evidence" value="ECO:0007669"/>
    <property type="project" value="UniProtKB-SubCell"/>
</dbReference>
<evidence type="ECO:0000256" key="1">
    <source>
        <dbReference type="ARBA" id="ARBA00004167"/>
    </source>
</evidence>
<proteinExistence type="predicted"/>
<protein>
    <recommendedName>
        <fullName evidence="6">LicD/FKTN/FKRP nucleotidyltransferase domain-containing protein</fullName>
    </recommendedName>
</protein>
<reference evidence="7 8" key="1">
    <citation type="journal article" date="2021" name="DNA Res.">
        <title>Genome analysis of Candida subhashii reveals its hybrid nature and dual mitochondrial genome conformations.</title>
        <authorList>
            <person name="Mixao V."/>
            <person name="Hegedusova E."/>
            <person name="Saus E."/>
            <person name="Pryszcz L.P."/>
            <person name="Cillingova A."/>
            <person name="Nosek J."/>
            <person name="Gabaldon T."/>
        </authorList>
    </citation>
    <scope>NUCLEOTIDE SEQUENCE [LARGE SCALE GENOMIC DNA]</scope>
    <source>
        <strain evidence="7 8">CBS 10753</strain>
    </source>
</reference>
<evidence type="ECO:0000256" key="2">
    <source>
        <dbReference type="ARBA" id="ARBA00022692"/>
    </source>
</evidence>
<gene>
    <name evidence="7" type="ORF">J8A68_000888</name>
</gene>
<feature type="transmembrane region" description="Helical" evidence="5">
    <location>
        <begin position="21"/>
        <end position="38"/>
    </location>
</feature>
<dbReference type="OrthoDB" id="444255at2759"/>
<dbReference type="InterPro" id="IPR009644">
    <property type="entry name" value="FKTN/MNN4/W02B3.4-1"/>
</dbReference>
<comment type="subcellular location">
    <subcellularLocation>
        <location evidence="1">Membrane</location>
        <topology evidence="1">Single-pass membrane protein</topology>
    </subcellularLocation>
</comment>
<organism evidence="7 8">
    <name type="scientific">[Candida] subhashii</name>
    <dbReference type="NCBI Taxonomy" id="561895"/>
    <lineage>
        <taxon>Eukaryota</taxon>
        <taxon>Fungi</taxon>
        <taxon>Dikarya</taxon>
        <taxon>Ascomycota</taxon>
        <taxon>Saccharomycotina</taxon>
        <taxon>Pichiomycetes</taxon>
        <taxon>Debaryomycetaceae</taxon>
        <taxon>Spathaspora</taxon>
    </lineage>
</organism>
<keyword evidence="2 5" id="KW-0812">Transmembrane</keyword>
<dbReference type="PANTHER" id="PTHR15407:SF28">
    <property type="entry name" value="RIBITOL-5-PHOSPHATE TRANSFERASE FKTN"/>
    <property type="match status" value="1"/>
</dbReference>
<accession>A0A8J5QRR3</accession>
<evidence type="ECO:0000313" key="7">
    <source>
        <dbReference type="EMBL" id="KAG7665486.1"/>
    </source>
</evidence>
<dbReference type="GeneID" id="73467689"/>
<name>A0A8J5QRR3_9ASCO</name>
<dbReference type="AlphaFoldDB" id="A0A8J5QRR3"/>
<sequence length="773" mass="90602">MRLTIHDKYRNPFHMKRNRKIRLALFLAIVISLNFLIWNQDTYLQYSNLITYPEDTTITIRPTTFTSEFDTRLEKTLSKEDVKGVAIITPEDFNTIELPSATRDYQPFDARFTLGALLHYLDQSDIEELPGFHWADFTSMEPLEKYLFSVKMSCSDFDIRTKNQARNAKEGRMDPKSYCVDDADIPNLIETSKNEELVKNLKYIQAQKYSTGFHMFKDCLRQSFEFRPIIGRSYLYDFMPPPQSLVLLFPEFKAFQIDINKDNKLKLVQYSALSERIINVREILSKFMKTLPMQANPASQRIELSHEDFIDKSPEIIEILQNSEEPLSQRDQSYLNGLKFSKEIKIPYKHFSEARVISTQRDFSLGAHYDWRFFNGDVKGTDKNDVTLHALVKVLFKLANAYNLRCWIVHGSLLSWYWNGLRFPWDNDIDISMPIDDLHRLTRQFNQSLIVDFGNDIDSQIRYGRFFLDSTAFISRRTRENGNNNIDARLIDIDTGMYIDITGLALTDTKAPERDDYLLKATKYERDSERNIPNKSITEYDVNSFLQTYNCKNNHFFSLKEVSPLRLSLFDGEYMYVPNQVTKVLMSDFSPISLVNKKFQGYTYIPILRLWLKTHILDDFLFENAKKTNKQIKQRMRVIELNEEQCLELLKSNRDILVQYLRTKRVTEYHDNEIRKIIQGESSASLNFEDGTLIDNRAELRPDLFTWNSLNEANSYGKDWERVNNLIKEYEENGKQVVEVTLGRDVIPLEKEKPNTPGDIGKVLLQDNLRIPG</sequence>
<dbReference type="RefSeq" id="XP_049265718.1">
    <property type="nucleotide sequence ID" value="XM_049410611.1"/>
</dbReference>
<dbReference type="Proteomes" id="UP000694255">
    <property type="component" value="Unassembled WGS sequence"/>
</dbReference>
<keyword evidence="8" id="KW-1185">Reference proteome</keyword>
<evidence type="ECO:0000256" key="5">
    <source>
        <dbReference type="SAM" id="Phobius"/>
    </source>
</evidence>
<dbReference type="GO" id="GO:0009100">
    <property type="term" value="P:glycoprotein metabolic process"/>
    <property type="evidence" value="ECO:0007669"/>
    <property type="project" value="UniProtKB-ARBA"/>
</dbReference>
<dbReference type="PANTHER" id="PTHR15407">
    <property type="entry name" value="FUKUTIN-RELATED"/>
    <property type="match status" value="1"/>
</dbReference>
<dbReference type="EMBL" id="JAGSYN010000049">
    <property type="protein sequence ID" value="KAG7665486.1"/>
    <property type="molecule type" value="Genomic_DNA"/>
</dbReference>
<dbReference type="InterPro" id="IPR007074">
    <property type="entry name" value="LicD/FKTN/FKRP_NTP_transf"/>
</dbReference>
<evidence type="ECO:0000256" key="4">
    <source>
        <dbReference type="ARBA" id="ARBA00023136"/>
    </source>
</evidence>
<keyword evidence="3 5" id="KW-1133">Transmembrane helix</keyword>
<evidence type="ECO:0000259" key="6">
    <source>
        <dbReference type="Pfam" id="PF04991"/>
    </source>
</evidence>